<keyword evidence="5" id="KW-0812">Transmembrane</keyword>
<dbReference type="InterPro" id="IPR036322">
    <property type="entry name" value="WD40_repeat_dom_sf"/>
</dbReference>
<dbReference type="InterPro" id="IPR027417">
    <property type="entry name" value="P-loop_NTPase"/>
</dbReference>
<dbReference type="InterPro" id="IPR001387">
    <property type="entry name" value="Cro/C1-type_HTH"/>
</dbReference>
<sequence length="1302" mass="136243">MPEEAPSGNDSGRPDHADPRRVQDRAGLAVELTMLKDRSGLSYRAIARGTARYGTPLGLPFTTIRDYMQGRSLPSAERLDHIVQACGVADPAAREEWRRALQRAGDVARRPAGVDPYRGLAPYRPEDAAWFHGRERLVTTLLQRLAALVDDGGVLTLVGPSGAGKTSLLRAGLIPALRRGELEVPGSQDWPVRTFTPGSDPTARLVEHLAAVPGPDTPDRAVLVIDQFEELFGTGVGEAARAAFLSAVARAVEPGADAARPRLLVVLGLRSDFVVQAMGHGQWLSPLAGPQVSVDPMTEEELRAAIVAPAAQAGFRVAEGLVELLLSELRPDQGAASTGAAHTAGALPLLSHALAVAWARARHGELTVADYRESGGIRGAAASIAEDVFSGLSPARQQLTRCILLRLVRLTPDAGDTRRRATRTDLLDGAGAAQAAQIVDIVDRFVAARLLTVDATTVEIAHEVLLSAWPRLGAWLQEDRDSRAVRSRLTEAARAWRDAGRDSGALLRGRQLAAMTEWATSDRNRGKLLPAELSFLDASRQQHAEEQSAQRRQTRRLRAAVGVLAVLVLLVGALAGFAFGERAAADRQRDMATSRQLAIEADRLRASDPSLAMQLALAAYRISPTAGARSSLLDSTTFASATRILAPSGTAQTVAFTPDAATMVTVGADETDTVLRRWSIADPRRPVPLGAPVPTGHQGAVYGLAISPDGRTAATGGVDHTVRLWDIADPAAPVALGGPLTGPGGTVYAVAFSPDGRVLAAGSDDGGVYRWDVTDVARPVPAGAPTPAGSGAVRAITFAPTGALLAAGYADGGVRLWNLSAPAAPSLVGRPLIVGSRAVYAVAFTPDGRRLAAAGLNRTVQLWDVSAPAAPRPAGSPLTGPTAQINGLAISADGTRLAAAASDNQAWTWDLTTGAPPSTRPHPGPVTQAAFVGGRLVTVGGDGTTLLWTGGDAVITDPTDTVFALNWSKDGRSLAVGVGGTSRTARLWDVRTRTAPVPLTPPLAAPPQAAGLSGNVALSPDRRTIVSGATDGTVQVWDVSDPAAPVRLPRPLVAGNALVEVTTFSPDGRVLAVGSDDQRVRLFDMADPRHPALLSTLDGPASYVFATAFSPNGRLLAAASADKTVRLWDITDPGRPRPLGAPLTGTRYAYSVAFSPDGRYLATGSADKTVRLWDLADPDRPAPVGAPLTGPNNTVLGLDYTPDGRLLTAAAGDGTVWLWDVADPARPETFATLTGGFRNTVWTVGVSPDGQQIAAAGADHDVRLWLTDPEAAARWVCATAGDPITPTEWAHFLPETPYTAPC</sequence>
<evidence type="ECO:0000256" key="3">
    <source>
        <dbReference type="PROSITE-ProRule" id="PRU00221"/>
    </source>
</evidence>
<evidence type="ECO:0000256" key="4">
    <source>
        <dbReference type="SAM" id="MobiDB-lite"/>
    </source>
</evidence>
<dbReference type="PROSITE" id="PS50082">
    <property type="entry name" value="WD_REPEATS_2"/>
    <property type="match status" value="11"/>
</dbReference>
<dbReference type="Pfam" id="PF20703">
    <property type="entry name" value="nSTAND1"/>
    <property type="match status" value="1"/>
</dbReference>
<gene>
    <name evidence="7" type="ORF">HF526_14885</name>
</gene>
<dbReference type="InterPro" id="IPR020472">
    <property type="entry name" value="WD40_PAC1"/>
</dbReference>
<feature type="repeat" description="WD" evidence="3">
    <location>
        <begin position="1151"/>
        <end position="1175"/>
    </location>
</feature>
<feature type="domain" description="Novel STAND NTPase 1" evidence="6">
    <location>
        <begin position="116"/>
        <end position="503"/>
    </location>
</feature>
<dbReference type="SUPFAM" id="SSF50998">
    <property type="entry name" value="Quinoprotein alcohol dehydrogenase-like"/>
    <property type="match status" value="1"/>
</dbReference>
<keyword evidence="2" id="KW-0677">Repeat</keyword>
<dbReference type="InterPro" id="IPR001680">
    <property type="entry name" value="WD40_rpt"/>
</dbReference>
<feature type="region of interest" description="Disordered" evidence="4">
    <location>
        <begin position="1"/>
        <end position="21"/>
    </location>
</feature>
<proteinExistence type="predicted"/>
<reference evidence="7 8" key="1">
    <citation type="submission" date="2020-04" db="EMBL/GenBank/DDBJ databases">
        <authorList>
            <person name="Klaysubun C."/>
            <person name="Duangmal K."/>
            <person name="Lipun K."/>
        </authorList>
    </citation>
    <scope>NUCLEOTIDE SEQUENCE [LARGE SCALE GENOMIC DNA]</scope>
    <source>
        <strain evidence="7 8">K10HN5</strain>
    </source>
</reference>
<feature type="repeat" description="WD" evidence="3">
    <location>
        <begin position="878"/>
        <end position="919"/>
    </location>
</feature>
<accession>A0ABX1SCI0</accession>
<dbReference type="EMBL" id="JAAXLA010000024">
    <property type="protein sequence ID" value="NMH98582.1"/>
    <property type="molecule type" value="Genomic_DNA"/>
</dbReference>
<dbReference type="InterPro" id="IPR050505">
    <property type="entry name" value="WDR55/POC1"/>
</dbReference>
<dbReference type="Pfam" id="PF00400">
    <property type="entry name" value="WD40"/>
    <property type="match status" value="12"/>
</dbReference>
<keyword evidence="5" id="KW-1133">Transmembrane helix</keyword>
<feature type="repeat" description="WD" evidence="3">
    <location>
        <begin position="694"/>
        <end position="727"/>
    </location>
</feature>
<feature type="repeat" description="WD" evidence="3">
    <location>
        <begin position="1052"/>
        <end position="1085"/>
    </location>
</feature>
<dbReference type="SUPFAM" id="SSF50978">
    <property type="entry name" value="WD40 repeat-like"/>
    <property type="match status" value="1"/>
</dbReference>
<dbReference type="InterPro" id="IPR019775">
    <property type="entry name" value="WD40_repeat_CS"/>
</dbReference>
<keyword evidence="5" id="KW-0472">Membrane</keyword>
<evidence type="ECO:0000256" key="5">
    <source>
        <dbReference type="SAM" id="Phobius"/>
    </source>
</evidence>
<protein>
    <recommendedName>
        <fullName evidence="6">Novel STAND NTPase 1 domain-containing protein</fullName>
    </recommendedName>
</protein>
<organism evidence="7 8">
    <name type="scientific">Pseudonocardia acidicola</name>
    <dbReference type="NCBI Taxonomy" id="2724939"/>
    <lineage>
        <taxon>Bacteria</taxon>
        <taxon>Bacillati</taxon>
        <taxon>Actinomycetota</taxon>
        <taxon>Actinomycetes</taxon>
        <taxon>Pseudonocardiales</taxon>
        <taxon>Pseudonocardiaceae</taxon>
        <taxon>Pseudonocardia</taxon>
    </lineage>
</organism>
<dbReference type="CDD" id="cd00093">
    <property type="entry name" value="HTH_XRE"/>
    <property type="match status" value="1"/>
</dbReference>
<dbReference type="PRINTS" id="PR00320">
    <property type="entry name" value="GPROTEINBRPT"/>
</dbReference>
<evidence type="ECO:0000259" key="6">
    <source>
        <dbReference type="Pfam" id="PF20703"/>
    </source>
</evidence>
<feature type="repeat" description="WD" evidence="3">
    <location>
        <begin position="786"/>
        <end position="820"/>
    </location>
</feature>
<keyword evidence="8" id="KW-1185">Reference proteome</keyword>
<dbReference type="PANTHER" id="PTHR44019">
    <property type="entry name" value="WD REPEAT-CONTAINING PROTEIN 55"/>
    <property type="match status" value="1"/>
</dbReference>
<dbReference type="RefSeq" id="WP_169382019.1">
    <property type="nucleotide sequence ID" value="NZ_JAAXLA010000024.1"/>
</dbReference>
<dbReference type="InterPro" id="IPR049052">
    <property type="entry name" value="nSTAND1"/>
</dbReference>
<dbReference type="PROSITE" id="PS00678">
    <property type="entry name" value="WD_REPEATS_1"/>
    <property type="match status" value="8"/>
</dbReference>
<dbReference type="InterPro" id="IPR011047">
    <property type="entry name" value="Quinoprotein_ADH-like_sf"/>
</dbReference>
<evidence type="ECO:0000313" key="8">
    <source>
        <dbReference type="Proteomes" id="UP000820669"/>
    </source>
</evidence>
<dbReference type="SMART" id="SM00320">
    <property type="entry name" value="WD40"/>
    <property type="match status" value="14"/>
</dbReference>
<evidence type="ECO:0000256" key="2">
    <source>
        <dbReference type="ARBA" id="ARBA00022737"/>
    </source>
</evidence>
<feature type="compositionally biased region" description="Basic and acidic residues" evidence="4">
    <location>
        <begin position="12"/>
        <end position="21"/>
    </location>
</feature>
<feature type="repeat" description="WD" evidence="3">
    <location>
        <begin position="1097"/>
        <end position="1130"/>
    </location>
</feature>
<feature type="transmembrane region" description="Helical" evidence="5">
    <location>
        <begin position="559"/>
        <end position="579"/>
    </location>
</feature>
<dbReference type="Gene3D" id="2.130.10.10">
    <property type="entry name" value="YVTN repeat-like/Quinoprotein amine dehydrogenase"/>
    <property type="match status" value="5"/>
</dbReference>
<dbReference type="CDD" id="cd00200">
    <property type="entry name" value="WD40"/>
    <property type="match status" value="2"/>
</dbReference>
<evidence type="ECO:0000313" key="7">
    <source>
        <dbReference type="EMBL" id="NMH98582.1"/>
    </source>
</evidence>
<feature type="repeat" description="WD" evidence="3">
    <location>
        <begin position="1234"/>
        <end position="1265"/>
    </location>
</feature>
<feature type="repeat" description="WD" evidence="3">
    <location>
        <begin position="740"/>
        <end position="773"/>
    </location>
</feature>
<dbReference type="PROSITE" id="PS50294">
    <property type="entry name" value="WD_REPEATS_REGION"/>
    <property type="match status" value="8"/>
</dbReference>
<dbReference type="Proteomes" id="UP000820669">
    <property type="component" value="Unassembled WGS sequence"/>
</dbReference>
<keyword evidence="1 3" id="KW-0853">WD repeat</keyword>
<comment type="caution">
    <text evidence="7">The sequence shown here is derived from an EMBL/GenBank/DDBJ whole genome shotgun (WGS) entry which is preliminary data.</text>
</comment>
<name>A0ABX1SCI0_9PSEU</name>
<evidence type="ECO:0000256" key="1">
    <source>
        <dbReference type="ARBA" id="ARBA00022574"/>
    </source>
</evidence>
<dbReference type="SUPFAM" id="SSF52540">
    <property type="entry name" value="P-loop containing nucleoside triphosphate hydrolases"/>
    <property type="match status" value="1"/>
</dbReference>
<dbReference type="PANTHER" id="PTHR44019:SF8">
    <property type="entry name" value="POC1 CENTRIOLAR PROTEIN HOMOLOG"/>
    <property type="match status" value="1"/>
</dbReference>
<dbReference type="InterPro" id="IPR015943">
    <property type="entry name" value="WD40/YVTN_repeat-like_dom_sf"/>
</dbReference>
<feature type="repeat" description="WD" evidence="3">
    <location>
        <begin position="1188"/>
        <end position="1229"/>
    </location>
</feature>
<feature type="repeat" description="WD" evidence="3">
    <location>
        <begin position="832"/>
        <end position="866"/>
    </location>
</feature>
<feature type="repeat" description="WD" evidence="3">
    <location>
        <begin position="1016"/>
        <end position="1040"/>
    </location>
</feature>